<dbReference type="AlphaFoldDB" id="A0A2P2PMN7"/>
<dbReference type="EMBL" id="GGEC01075504">
    <property type="protein sequence ID" value="MBX55988.1"/>
    <property type="molecule type" value="Transcribed_RNA"/>
</dbReference>
<evidence type="ECO:0000313" key="1">
    <source>
        <dbReference type="EMBL" id="MBX55988.1"/>
    </source>
</evidence>
<protein>
    <submittedName>
        <fullName evidence="1">Uncharacterized protein</fullName>
    </submittedName>
</protein>
<reference evidence="1" key="1">
    <citation type="submission" date="2018-02" db="EMBL/GenBank/DDBJ databases">
        <title>Rhizophora mucronata_Transcriptome.</title>
        <authorList>
            <person name="Meera S.P."/>
            <person name="Sreeshan A."/>
            <person name="Augustine A."/>
        </authorList>
    </citation>
    <scope>NUCLEOTIDE SEQUENCE</scope>
    <source>
        <tissue evidence="1">Leaf</tissue>
    </source>
</reference>
<organism evidence="1">
    <name type="scientific">Rhizophora mucronata</name>
    <name type="common">Asiatic mangrove</name>
    <dbReference type="NCBI Taxonomy" id="61149"/>
    <lineage>
        <taxon>Eukaryota</taxon>
        <taxon>Viridiplantae</taxon>
        <taxon>Streptophyta</taxon>
        <taxon>Embryophyta</taxon>
        <taxon>Tracheophyta</taxon>
        <taxon>Spermatophyta</taxon>
        <taxon>Magnoliopsida</taxon>
        <taxon>eudicotyledons</taxon>
        <taxon>Gunneridae</taxon>
        <taxon>Pentapetalae</taxon>
        <taxon>rosids</taxon>
        <taxon>fabids</taxon>
        <taxon>Malpighiales</taxon>
        <taxon>Rhizophoraceae</taxon>
        <taxon>Rhizophora</taxon>
    </lineage>
</organism>
<accession>A0A2P2PMN7</accession>
<name>A0A2P2PMN7_RHIMU</name>
<proteinExistence type="predicted"/>
<sequence length="39" mass="4426">MLAQKQPPAMMKSGYHSYFLQMDALRCVIDAHIKASSTR</sequence>